<dbReference type="Proteomes" id="UP000184609">
    <property type="component" value="Unassembled WGS sequence"/>
</dbReference>
<dbReference type="Pfam" id="PF19781">
    <property type="entry name" value="DUF6266"/>
    <property type="match status" value="1"/>
</dbReference>
<dbReference type="RefSeq" id="WP_073570118.1">
    <property type="nucleotide sequence ID" value="NZ_FRXN01000001.1"/>
</dbReference>
<sequence length="214" mass="24496">MATISDSSIIQPQGKVGRFTFYQLNGKTIMRSLPSGPHKNKTHPSALQKIYRTRLKEINAYLRPLKRVLDFGYQNFLDQKTGVNWAHTDLATKGYNHQANPRINPAYLQISKGSLVGAGDASANREGDEIRISWSDNSWEANANPRDQVAVLLHQPEVQRHLWLQEIAKREDLSLAISLDSTNQELEWELYLVFHRTQSQKKLLISDSQYLGRR</sequence>
<dbReference type="EMBL" id="FRXN01000001">
    <property type="protein sequence ID" value="SHO59919.1"/>
    <property type="molecule type" value="Genomic_DNA"/>
</dbReference>
<gene>
    <name evidence="1" type="ORF">SAMN04488108_0450</name>
</gene>
<evidence type="ECO:0000313" key="1">
    <source>
        <dbReference type="EMBL" id="SHO59919.1"/>
    </source>
</evidence>
<proteinExistence type="predicted"/>
<reference evidence="2" key="1">
    <citation type="submission" date="2016-12" db="EMBL/GenBank/DDBJ databases">
        <authorList>
            <person name="Varghese N."/>
            <person name="Submissions S."/>
        </authorList>
    </citation>
    <scope>NUCLEOTIDE SEQUENCE [LARGE SCALE GENOMIC DNA]</scope>
    <source>
        <strain evidence="2">DSM 25035</strain>
    </source>
</reference>
<evidence type="ECO:0000313" key="2">
    <source>
        <dbReference type="Proteomes" id="UP000184609"/>
    </source>
</evidence>
<dbReference type="OrthoDB" id="822148at2"/>
<keyword evidence="2" id="KW-1185">Reference proteome</keyword>
<dbReference type="AlphaFoldDB" id="A0A1M7Z4X5"/>
<name>A0A1M7Z4X5_9BACT</name>
<accession>A0A1M7Z4X5</accession>
<protein>
    <submittedName>
        <fullName evidence="1">Uncharacterized protein</fullName>
    </submittedName>
</protein>
<dbReference type="InterPro" id="IPR046233">
    <property type="entry name" value="DUF6266"/>
</dbReference>
<dbReference type="STRING" id="1073327.SAMN04488108_0450"/>
<organism evidence="1 2">
    <name type="scientific">Algoriphagus zhangzhouensis</name>
    <dbReference type="NCBI Taxonomy" id="1073327"/>
    <lineage>
        <taxon>Bacteria</taxon>
        <taxon>Pseudomonadati</taxon>
        <taxon>Bacteroidota</taxon>
        <taxon>Cytophagia</taxon>
        <taxon>Cytophagales</taxon>
        <taxon>Cyclobacteriaceae</taxon>
        <taxon>Algoriphagus</taxon>
    </lineage>
</organism>